<gene>
    <name evidence="13" type="primary">cadA</name>
    <name evidence="13" type="ORF">HXL70_09310</name>
</gene>
<keyword evidence="5 11" id="KW-0479">Metal-binding</keyword>
<comment type="caution">
    <text evidence="13">The sequence shown here is derived from an EMBL/GenBank/DDBJ whole genome shotgun (WGS) entry which is preliminary data.</text>
</comment>
<feature type="transmembrane region" description="Helical" evidence="11">
    <location>
        <begin position="64"/>
        <end position="80"/>
    </location>
</feature>
<dbReference type="InterPro" id="IPR001757">
    <property type="entry name" value="P_typ_ATPase"/>
</dbReference>
<dbReference type="InterPro" id="IPR027256">
    <property type="entry name" value="P-typ_ATPase_IB"/>
</dbReference>
<feature type="transmembrane region" description="Helical" evidence="11">
    <location>
        <begin position="582"/>
        <end position="601"/>
    </location>
</feature>
<feature type="transmembrane region" description="Helical" evidence="11">
    <location>
        <begin position="278"/>
        <end position="301"/>
    </location>
</feature>
<dbReference type="SUPFAM" id="SSF81665">
    <property type="entry name" value="Calcium ATPase, transmembrane domain M"/>
    <property type="match status" value="1"/>
</dbReference>
<proteinExistence type="inferred from homology"/>
<evidence type="ECO:0000313" key="13">
    <source>
        <dbReference type="EMBL" id="MBF1130217.1"/>
    </source>
</evidence>
<dbReference type="InterPro" id="IPR036412">
    <property type="entry name" value="HAD-like_sf"/>
</dbReference>
<evidence type="ECO:0000313" key="14">
    <source>
        <dbReference type="Proteomes" id="UP000757890"/>
    </source>
</evidence>
<dbReference type="InterPro" id="IPR023299">
    <property type="entry name" value="ATPase_P-typ_cyto_dom_N"/>
</dbReference>
<keyword evidence="4 11" id="KW-0812">Transmembrane</keyword>
<dbReference type="PRINTS" id="PR00941">
    <property type="entry name" value="CDATPASE"/>
</dbReference>
<comment type="catalytic activity">
    <reaction evidence="10">
        <text>Cd(2+)(in) + ATP + H2O = Cd(2+)(out) + ADP + phosphate + H(+)</text>
        <dbReference type="Rhea" id="RHEA:12132"/>
        <dbReference type="ChEBI" id="CHEBI:15377"/>
        <dbReference type="ChEBI" id="CHEBI:15378"/>
        <dbReference type="ChEBI" id="CHEBI:30616"/>
        <dbReference type="ChEBI" id="CHEBI:43474"/>
        <dbReference type="ChEBI" id="CHEBI:48775"/>
        <dbReference type="ChEBI" id="CHEBI:456216"/>
        <dbReference type="EC" id="7.2.2.21"/>
    </reaction>
</comment>
<evidence type="ECO:0000256" key="1">
    <source>
        <dbReference type="ARBA" id="ARBA00004651"/>
    </source>
</evidence>
<dbReference type="Pfam" id="PF00122">
    <property type="entry name" value="E1-E2_ATPase"/>
    <property type="match status" value="1"/>
</dbReference>
<evidence type="ECO:0000256" key="5">
    <source>
        <dbReference type="ARBA" id="ARBA00022723"/>
    </source>
</evidence>
<evidence type="ECO:0000256" key="9">
    <source>
        <dbReference type="ARBA" id="ARBA00039103"/>
    </source>
</evidence>
<dbReference type="Gene3D" id="3.40.1110.10">
    <property type="entry name" value="Calcium-transporting ATPase, cytoplasmic domain N"/>
    <property type="match status" value="1"/>
</dbReference>
<dbReference type="EC" id="7.2.2.21" evidence="9"/>
<evidence type="ECO:0000256" key="11">
    <source>
        <dbReference type="RuleBase" id="RU362081"/>
    </source>
</evidence>
<dbReference type="InterPro" id="IPR044492">
    <property type="entry name" value="P_typ_ATPase_HD_dom"/>
</dbReference>
<dbReference type="GO" id="GO:0016887">
    <property type="term" value="F:ATP hydrolysis activity"/>
    <property type="evidence" value="ECO:0007669"/>
    <property type="project" value="InterPro"/>
</dbReference>
<dbReference type="SUPFAM" id="SSF81653">
    <property type="entry name" value="Calcium ATPase, transduction domain A"/>
    <property type="match status" value="1"/>
</dbReference>
<name>A0A930FRY5_9FIRM</name>
<dbReference type="NCBIfam" id="TIGR01494">
    <property type="entry name" value="ATPase_P-type"/>
    <property type="match status" value="1"/>
</dbReference>
<dbReference type="Gene3D" id="3.40.50.1000">
    <property type="entry name" value="HAD superfamily/HAD-like"/>
    <property type="match status" value="1"/>
</dbReference>
<sequence>MNKKQKRNLMRIIVAAILMIVLHFAPVSGMVRFGLYLVPYLIIGYDILWKAFKGVKNRQPFDESLLMAIATLGAIILAVYEDGDYTEAIGVMLFYQIGEWFQSYAVGKSRRNISELMDIRPDYANVERENGQLEAVDPDEVEMGTIIVVKPGEKIPIDGEVVEGSSTLNTSALTGESLPREVESGDEVISGCININGLLKIRTTKEFGESTVSKILDLVENASSRKSKAEDFISKFARVYTPAVVAAAIALALVPPFVRMGFMGVPADWDVWIYRALTFLVISCPCALVISIPLSFFAGIGGASKAGVLVKGSNYLETLSKVKTVVFDKTGTLTKGVFQVTAAHPQEMSEKELLHLAAHVERYSTHPIAASLRAAYPNESDSCRVEAVEEIAGQGIRAHVNGNVVCVGNSKMMEAVGAEWYDCHRHAAGTVIHVSINGRYAGHVIISDVVKETSKAAIAALKSVGVARTVMLTGDAKEVADAVAKELGIDQVRSELLPADKVQNVEELLLENKGNGNLAFVGDGINDAPVLTRADIGIAMGAMGSDAAIEAADVVLMDDDPMKISQAIRISRKCLSIVNQNTWFSIGIKLVVLLLGAVGIANMWFAIFADVGVMILAVLNAMRALFAGRTA</sequence>
<keyword evidence="7 11" id="KW-1133">Transmembrane helix</keyword>
<keyword evidence="3" id="KW-0104">Cadmium</keyword>
<dbReference type="Proteomes" id="UP000757890">
    <property type="component" value="Unassembled WGS sequence"/>
</dbReference>
<dbReference type="Gene3D" id="2.70.150.10">
    <property type="entry name" value="Calcium-transporting ATPase, cytoplasmic transduction domain A"/>
    <property type="match status" value="1"/>
</dbReference>
<dbReference type="FunFam" id="2.70.150.10:FF:000002">
    <property type="entry name" value="Copper-transporting ATPase 1, putative"/>
    <property type="match status" value="1"/>
</dbReference>
<dbReference type="PANTHER" id="PTHR48085:SF5">
    <property type="entry name" value="CADMIUM_ZINC-TRANSPORTING ATPASE HMA4-RELATED"/>
    <property type="match status" value="1"/>
</dbReference>
<reference evidence="13" key="1">
    <citation type="submission" date="2020-04" db="EMBL/GenBank/DDBJ databases">
        <title>Deep metagenomics examines the oral microbiome during advanced dental caries in children, revealing novel taxa and co-occurrences with host molecules.</title>
        <authorList>
            <person name="Baker J.L."/>
            <person name="Morton J.T."/>
            <person name="Dinis M."/>
            <person name="Alvarez R."/>
            <person name="Tran N.C."/>
            <person name="Knight R."/>
            <person name="Edlund A."/>
        </authorList>
    </citation>
    <scope>NUCLEOTIDE SEQUENCE</scope>
    <source>
        <strain evidence="13">JCVI_32_bin.14</strain>
    </source>
</reference>
<dbReference type="GO" id="GO:0008551">
    <property type="term" value="F:P-type cadmium transporter activity"/>
    <property type="evidence" value="ECO:0007669"/>
    <property type="project" value="UniProtKB-EC"/>
</dbReference>
<keyword evidence="6" id="KW-1278">Translocase</keyword>
<dbReference type="GO" id="GO:0005524">
    <property type="term" value="F:ATP binding"/>
    <property type="evidence" value="ECO:0007669"/>
    <property type="project" value="UniProtKB-UniRule"/>
</dbReference>
<comment type="similarity">
    <text evidence="2 11">Belongs to the cation transport ATPase (P-type) (TC 3.A.3) family. Type IB subfamily.</text>
</comment>
<dbReference type="GO" id="GO:0005886">
    <property type="term" value="C:plasma membrane"/>
    <property type="evidence" value="ECO:0007669"/>
    <property type="project" value="UniProtKB-SubCell"/>
</dbReference>
<protein>
    <recommendedName>
        <fullName evidence="9">Cd(2+)-exporting ATPase</fullName>
        <ecNumber evidence="9">7.2.2.21</ecNumber>
    </recommendedName>
</protein>
<dbReference type="InterPro" id="IPR051014">
    <property type="entry name" value="Cation_Transport_ATPase_IB"/>
</dbReference>
<dbReference type="NCBIfam" id="TIGR01525">
    <property type="entry name" value="ATPase-IB_hvy"/>
    <property type="match status" value="1"/>
</dbReference>
<dbReference type="InterPro" id="IPR008250">
    <property type="entry name" value="ATPase_P-typ_transduc_dom_A_sf"/>
</dbReference>
<dbReference type="PRINTS" id="PR00119">
    <property type="entry name" value="CATATPASE"/>
</dbReference>
<feature type="domain" description="P-type ATPase A" evidence="12">
    <location>
        <begin position="120"/>
        <end position="220"/>
    </location>
</feature>
<dbReference type="PROSITE" id="PS00154">
    <property type="entry name" value="ATPASE_E1_E2"/>
    <property type="match status" value="1"/>
</dbReference>
<keyword evidence="11" id="KW-0067">ATP-binding</keyword>
<dbReference type="SFLD" id="SFLDF00027">
    <property type="entry name" value="p-type_atpase"/>
    <property type="match status" value="1"/>
</dbReference>
<evidence type="ECO:0000256" key="7">
    <source>
        <dbReference type="ARBA" id="ARBA00022989"/>
    </source>
</evidence>
<evidence type="ECO:0000259" key="12">
    <source>
        <dbReference type="Pfam" id="PF00122"/>
    </source>
</evidence>
<evidence type="ECO:0000256" key="8">
    <source>
        <dbReference type="ARBA" id="ARBA00023136"/>
    </source>
</evidence>
<keyword evidence="11" id="KW-1003">Cell membrane</keyword>
<dbReference type="NCBIfam" id="TIGR01512">
    <property type="entry name" value="ATPase-IB2_Cd"/>
    <property type="match status" value="1"/>
</dbReference>
<evidence type="ECO:0000256" key="3">
    <source>
        <dbReference type="ARBA" id="ARBA00022539"/>
    </source>
</evidence>
<dbReference type="InterPro" id="IPR023214">
    <property type="entry name" value="HAD_sf"/>
</dbReference>
<evidence type="ECO:0000256" key="6">
    <source>
        <dbReference type="ARBA" id="ARBA00022967"/>
    </source>
</evidence>
<dbReference type="SFLD" id="SFLDG00002">
    <property type="entry name" value="C1.7:_P-type_atpase_like"/>
    <property type="match status" value="1"/>
</dbReference>
<accession>A0A930FRY5</accession>
<evidence type="ECO:0000256" key="2">
    <source>
        <dbReference type="ARBA" id="ARBA00006024"/>
    </source>
</evidence>
<dbReference type="SUPFAM" id="SSF56784">
    <property type="entry name" value="HAD-like"/>
    <property type="match status" value="1"/>
</dbReference>
<feature type="transmembrane region" description="Helical" evidence="11">
    <location>
        <begin position="9"/>
        <end position="27"/>
    </location>
</feature>
<dbReference type="InterPro" id="IPR023298">
    <property type="entry name" value="ATPase_P-typ_TM_dom_sf"/>
</dbReference>
<dbReference type="InterPro" id="IPR059000">
    <property type="entry name" value="ATPase_P-type_domA"/>
</dbReference>
<keyword evidence="11" id="KW-0547">Nucleotide-binding</keyword>
<organism evidence="13 14">
    <name type="scientific">Dialister invisus</name>
    <dbReference type="NCBI Taxonomy" id="218538"/>
    <lineage>
        <taxon>Bacteria</taxon>
        <taxon>Bacillati</taxon>
        <taxon>Bacillota</taxon>
        <taxon>Negativicutes</taxon>
        <taxon>Veillonellales</taxon>
        <taxon>Veillonellaceae</taxon>
        <taxon>Dialister</taxon>
    </lineage>
</organism>
<dbReference type="EMBL" id="JABZMK010000129">
    <property type="protein sequence ID" value="MBF1130217.1"/>
    <property type="molecule type" value="Genomic_DNA"/>
</dbReference>
<feature type="transmembrane region" description="Helical" evidence="11">
    <location>
        <begin position="236"/>
        <end position="258"/>
    </location>
</feature>
<dbReference type="AlphaFoldDB" id="A0A930FRY5"/>
<keyword evidence="8 11" id="KW-0472">Membrane</keyword>
<dbReference type="InterPro" id="IPR018303">
    <property type="entry name" value="ATPase_P-typ_P_site"/>
</dbReference>
<dbReference type="PANTHER" id="PTHR48085">
    <property type="entry name" value="CADMIUM/ZINC-TRANSPORTING ATPASE HMA2-RELATED"/>
    <property type="match status" value="1"/>
</dbReference>
<evidence type="ECO:0000256" key="10">
    <source>
        <dbReference type="ARBA" id="ARBA00049338"/>
    </source>
</evidence>
<evidence type="ECO:0000256" key="4">
    <source>
        <dbReference type="ARBA" id="ARBA00022692"/>
    </source>
</evidence>
<dbReference type="GO" id="GO:0046872">
    <property type="term" value="F:metal ion binding"/>
    <property type="evidence" value="ECO:0007669"/>
    <property type="project" value="UniProtKB-KW"/>
</dbReference>
<feature type="transmembrane region" description="Helical" evidence="11">
    <location>
        <begin position="607"/>
        <end position="626"/>
    </location>
</feature>
<comment type="subcellular location">
    <subcellularLocation>
        <location evidence="1">Cell membrane</location>
        <topology evidence="1">Multi-pass membrane protein</topology>
    </subcellularLocation>
</comment>
<dbReference type="SFLD" id="SFLDS00003">
    <property type="entry name" value="Haloacid_Dehalogenase"/>
    <property type="match status" value="1"/>
</dbReference>
<dbReference type="Pfam" id="PF00702">
    <property type="entry name" value="Hydrolase"/>
    <property type="match status" value="1"/>
</dbReference>